<evidence type="ECO:0000313" key="1">
    <source>
        <dbReference type="EMBL" id="QDQ41995.1"/>
    </source>
</evidence>
<accession>A0A516TL85</accession>
<dbReference type="AlphaFoldDB" id="A0A516TL85"/>
<organism evidence="1 2">
    <name type="scientific">Methylacidiphilum kamchatkense Kam1</name>
    <dbReference type="NCBI Taxonomy" id="1202785"/>
    <lineage>
        <taxon>Bacteria</taxon>
        <taxon>Pseudomonadati</taxon>
        <taxon>Verrucomicrobiota</taxon>
        <taxon>Methylacidiphilae</taxon>
        <taxon>Methylacidiphilales</taxon>
        <taxon>Methylacidiphilaceae</taxon>
        <taxon>Methylacidiphilum (ex Ratnadevi et al. 2023)</taxon>
    </lineage>
</organism>
<reference evidence="2" key="1">
    <citation type="submission" date="2019-03" db="EMBL/GenBank/DDBJ databases">
        <title>Complete genome of Methylacidiphilum kamchatkense Kam1.</title>
        <authorList>
            <person name="Kruse T."/>
            <person name="Murarilal Ratnadevi C."/>
            <person name="Erikstad H.-A."/>
            <person name="Birkeland N.-K."/>
        </authorList>
    </citation>
    <scope>NUCLEOTIDE SEQUENCE [LARGE SCALE GENOMIC DNA]</scope>
    <source>
        <strain evidence="2">kam1</strain>
    </source>
</reference>
<sequence length="126" mass="14040">MATDKWLDYYPLKIIKGQGGAFYIEPKTKFKIYVYGSPEKYIPQGIIIHKGSLLDAFRSNNGILRDFIRTAKQHHSNALIIIDKNKPMVFAVAGFWPAFAFPVGGGSLMVLAIQDCSTGTKHHLAN</sequence>
<dbReference type="STRING" id="1202785.A946_04010"/>
<protein>
    <submittedName>
        <fullName evidence="1">Uncharacterized protein</fullName>
    </submittedName>
</protein>
<dbReference type="KEGG" id="mkc:kam1_750"/>
<name>A0A516TL85_9BACT</name>
<dbReference type="Proteomes" id="UP000315925">
    <property type="component" value="Chromosome"/>
</dbReference>
<evidence type="ECO:0000313" key="2">
    <source>
        <dbReference type="Proteomes" id="UP000315925"/>
    </source>
</evidence>
<gene>
    <name evidence="1" type="ORF">kam1_750</name>
</gene>
<proteinExistence type="predicted"/>
<dbReference type="EMBL" id="CP037899">
    <property type="protein sequence ID" value="QDQ41995.1"/>
    <property type="molecule type" value="Genomic_DNA"/>
</dbReference>